<accession>A0A0E9X932</accession>
<dbReference type="AlphaFoldDB" id="A0A0E9X932"/>
<sequence>MTEKSKANHLSNSRCECTTLNRSVKASCQSSAIHVTGNVIKNKKTRQF</sequence>
<name>A0A0E9X932_ANGAN</name>
<proteinExistence type="predicted"/>
<organism evidence="1">
    <name type="scientific">Anguilla anguilla</name>
    <name type="common">European freshwater eel</name>
    <name type="synonym">Muraena anguilla</name>
    <dbReference type="NCBI Taxonomy" id="7936"/>
    <lineage>
        <taxon>Eukaryota</taxon>
        <taxon>Metazoa</taxon>
        <taxon>Chordata</taxon>
        <taxon>Craniata</taxon>
        <taxon>Vertebrata</taxon>
        <taxon>Euteleostomi</taxon>
        <taxon>Actinopterygii</taxon>
        <taxon>Neopterygii</taxon>
        <taxon>Teleostei</taxon>
        <taxon>Anguilliformes</taxon>
        <taxon>Anguillidae</taxon>
        <taxon>Anguilla</taxon>
    </lineage>
</organism>
<dbReference type="EMBL" id="GBXM01009448">
    <property type="protein sequence ID" value="JAH99129.1"/>
    <property type="molecule type" value="Transcribed_RNA"/>
</dbReference>
<protein>
    <submittedName>
        <fullName evidence="1">Uncharacterized protein</fullName>
    </submittedName>
</protein>
<reference evidence="1" key="1">
    <citation type="submission" date="2014-11" db="EMBL/GenBank/DDBJ databases">
        <authorList>
            <person name="Amaro Gonzalez C."/>
        </authorList>
    </citation>
    <scope>NUCLEOTIDE SEQUENCE</scope>
</reference>
<evidence type="ECO:0000313" key="1">
    <source>
        <dbReference type="EMBL" id="JAH99129.1"/>
    </source>
</evidence>
<reference evidence="1" key="2">
    <citation type="journal article" date="2015" name="Fish Shellfish Immunol.">
        <title>Early steps in the European eel (Anguilla anguilla)-Vibrio vulnificus interaction in the gills: Role of the RtxA13 toxin.</title>
        <authorList>
            <person name="Callol A."/>
            <person name="Pajuelo D."/>
            <person name="Ebbesson L."/>
            <person name="Teles M."/>
            <person name="MacKenzie S."/>
            <person name="Amaro C."/>
        </authorList>
    </citation>
    <scope>NUCLEOTIDE SEQUENCE</scope>
</reference>